<evidence type="ECO:0000313" key="4">
    <source>
        <dbReference type="Proteomes" id="UP000005258"/>
    </source>
</evidence>
<dbReference type="Pfam" id="PF04221">
    <property type="entry name" value="RelB"/>
    <property type="match status" value="1"/>
</dbReference>
<dbReference type="GO" id="GO:0006355">
    <property type="term" value="P:regulation of DNA-templated transcription"/>
    <property type="evidence" value="ECO:0007669"/>
    <property type="project" value="InterPro"/>
</dbReference>
<reference evidence="3 4" key="1">
    <citation type="journal article" date="2012" name="J. Am. Chem. Soc.">
        <title>Bacterial biosynthesis and maturation of the didemnin anti-cancer agents.</title>
        <authorList>
            <person name="Xu Y."/>
            <person name="Kersten R.D."/>
            <person name="Nam S.J."/>
            <person name="Lu L."/>
            <person name="Al-Suwailem A.M."/>
            <person name="Zheng H."/>
            <person name="Fenical W."/>
            <person name="Dorrestein P.C."/>
            <person name="Moore B.S."/>
            <person name="Qian P.Y."/>
        </authorList>
    </citation>
    <scope>NUCLEOTIDE SEQUENCE [LARGE SCALE GENOMIC DNA]</scope>
    <source>
        <strain evidence="3 4">KA081020-065</strain>
    </source>
</reference>
<dbReference type="HOGENOM" id="CLU_177506_0_0_5"/>
<dbReference type="InterPro" id="IPR013321">
    <property type="entry name" value="Arc_rbn_hlx_hlx"/>
</dbReference>
<keyword evidence="3" id="KW-0614">Plasmid</keyword>
<dbReference type="PANTHER" id="PTHR38781:SF1">
    <property type="entry name" value="ANTITOXIN DINJ-RELATED"/>
    <property type="match status" value="1"/>
</dbReference>
<name>I3TTS4_TISMK</name>
<dbReference type="EMBL" id="CP003238">
    <property type="protein sequence ID" value="AFK56162.1"/>
    <property type="molecule type" value="Genomic_DNA"/>
</dbReference>
<keyword evidence="2" id="KW-1277">Toxin-antitoxin system</keyword>
<accession>I3TTS4</accession>
<dbReference type="RefSeq" id="WP_014752915.1">
    <property type="nucleotide sequence ID" value="NC_017966.1"/>
</dbReference>
<dbReference type="Proteomes" id="UP000005258">
    <property type="component" value="Plasmid pTM2"/>
</dbReference>
<comment type="similarity">
    <text evidence="1">Belongs to the RelB/DinJ antitoxin family.</text>
</comment>
<proteinExistence type="inferred from homology"/>
<dbReference type="Gene3D" id="1.10.1220.10">
    <property type="entry name" value="Met repressor-like"/>
    <property type="match status" value="1"/>
</dbReference>
<evidence type="ECO:0000256" key="2">
    <source>
        <dbReference type="ARBA" id="ARBA00022649"/>
    </source>
</evidence>
<protein>
    <submittedName>
        <fullName evidence="3">Addiction module antitoxin</fullName>
    </submittedName>
</protein>
<dbReference type="NCBIfam" id="TIGR02384">
    <property type="entry name" value="RelB_DinJ"/>
    <property type="match status" value="1"/>
</dbReference>
<dbReference type="KEGG" id="tmo:TMO_b0154"/>
<dbReference type="Gene3D" id="6.20.450.20">
    <property type="match status" value="1"/>
</dbReference>
<organism evidence="3 4">
    <name type="scientific">Tistrella mobilis (strain KA081020-065)</name>
    <dbReference type="NCBI Taxonomy" id="1110502"/>
    <lineage>
        <taxon>Bacteria</taxon>
        <taxon>Pseudomonadati</taxon>
        <taxon>Pseudomonadota</taxon>
        <taxon>Alphaproteobacteria</taxon>
        <taxon>Geminicoccales</taxon>
        <taxon>Geminicoccaceae</taxon>
        <taxon>Tistrella</taxon>
    </lineage>
</organism>
<sequence length="100" mass="10553">MAVTALVQARIDAEVKEKASAVLDGVGLTLSDVVRIVLTRVAREGALPPGLVTDPATHDAWFRARVQEALDDTAGDLSHDEVNARLAARREAALRRAGGA</sequence>
<gene>
    <name evidence="3" type="primary">dinJ</name>
    <name evidence="3" type="ordered locus">TMO_b0154</name>
</gene>
<evidence type="ECO:0000313" key="3">
    <source>
        <dbReference type="EMBL" id="AFK56162.1"/>
    </source>
</evidence>
<evidence type="ECO:0000256" key="1">
    <source>
        <dbReference type="ARBA" id="ARBA00010562"/>
    </source>
</evidence>
<dbReference type="PANTHER" id="PTHR38781">
    <property type="entry name" value="ANTITOXIN DINJ-RELATED"/>
    <property type="match status" value="1"/>
</dbReference>
<geneLocation type="plasmid" evidence="3 4">
    <name>pTM2</name>
</geneLocation>
<dbReference type="InterPro" id="IPR007337">
    <property type="entry name" value="RelB/DinJ"/>
</dbReference>
<dbReference type="AlphaFoldDB" id="I3TTS4"/>
<keyword evidence="4" id="KW-1185">Reference proteome</keyword>
<dbReference type="GO" id="GO:0006351">
    <property type="term" value="P:DNA-templated transcription"/>
    <property type="evidence" value="ECO:0007669"/>
    <property type="project" value="TreeGrafter"/>
</dbReference>